<dbReference type="HOGENOM" id="CLU_062179_0_0_7"/>
<protein>
    <recommendedName>
        <fullName evidence="4">Asparagine synthetase domain-containing protein</fullName>
    </recommendedName>
</protein>
<keyword evidence="1" id="KW-0812">Transmembrane</keyword>
<gene>
    <name evidence="2" type="ORF">A11Q_39</name>
</gene>
<evidence type="ECO:0000313" key="3">
    <source>
        <dbReference type="Proteomes" id="UP000012040"/>
    </source>
</evidence>
<evidence type="ECO:0008006" key="4">
    <source>
        <dbReference type="Google" id="ProtNLM"/>
    </source>
</evidence>
<keyword evidence="1" id="KW-0472">Membrane</keyword>
<keyword evidence="3" id="KW-1185">Reference proteome</keyword>
<organism evidence="2 3">
    <name type="scientific">Pseudobdellovibrio exovorus JSS</name>
    <dbReference type="NCBI Taxonomy" id="1184267"/>
    <lineage>
        <taxon>Bacteria</taxon>
        <taxon>Pseudomonadati</taxon>
        <taxon>Bdellovibrionota</taxon>
        <taxon>Bdellovibrionia</taxon>
        <taxon>Bdellovibrionales</taxon>
        <taxon>Pseudobdellovibrionaceae</taxon>
        <taxon>Pseudobdellovibrio</taxon>
    </lineage>
</organism>
<reference evidence="2 3" key="1">
    <citation type="journal article" date="2013" name="ISME J.">
        <title>By their genes ye shall know them: genomic signatures of predatory bacteria.</title>
        <authorList>
            <person name="Pasternak Z."/>
            <person name="Pietrokovski S."/>
            <person name="Rotem O."/>
            <person name="Gophna U."/>
            <person name="Lurie-Weinberger M.N."/>
            <person name="Jurkevitch E."/>
        </authorList>
    </citation>
    <scope>NUCLEOTIDE SEQUENCE [LARGE SCALE GENOMIC DNA]</scope>
    <source>
        <strain evidence="2 3">JSS</strain>
    </source>
</reference>
<keyword evidence="1" id="KW-1133">Transmembrane helix</keyword>
<proteinExistence type="predicted"/>
<accession>M4VMF0</accession>
<feature type="transmembrane region" description="Helical" evidence="1">
    <location>
        <begin position="341"/>
        <end position="363"/>
    </location>
</feature>
<name>M4VMF0_9BACT</name>
<dbReference type="SUPFAM" id="SSF52402">
    <property type="entry name" value="Adenine nucleotide alpha hydrolases-like"/>
    <property type="match status" value="1"/>
</dbReference>
<dbReference type="AlphaFoldDB" id="M4VMF0"/>
<evidence type="ECO:0000313" key="2">
    <source>
        <dbReference type="EMBL" id="AGH94259.1"/>
    </source>
</evidence>
<dbReference type="KEGG" id="bex:A11Q_39"/>
<sequence length="384" mass="43422">MVSFQAKTAKESLLSESRILNGEKIHSIEVAKVFADLSSPIEHAMTKAKEIARTAWANNLEIKLFLSGGIDSEAMARAFLAAGIPFVAVIGRYNQNMNEHDYVTAISFCDQFHIPMQFLDVDVYQFLEDEGHLAYGHELGCRSPQLAVYMYMLDQIEGFPVLAGNPIFPILKNSGSELRKELSTGSFEMERVVGLSDQTQAVLFRYFEKRQRLGVPFFFQSCAELMMSFLNLESTIEAMTSGRKNYSYEMKCRAYRDGGFDVEPRADKYTGFEKYREEYDKRLNTQYGKGFDQKFRQPLEMLNPLLAEKIYLPLPAQVTEKLFRKLSSLFKSDANMSRRGILAGVAAAAFGLLIPLPANALMWCCCSDGNCFSTTPKMCKQMCL</sequence>
<dbReference type="Proteomes" id="UP000012040">
    <property type="component" value="Chromosome"/>
</dbReference>
<evidence type="ECO:0000256" key="1">
    <source>
        <dbReference type="SAM" id="Phobius"/>
    </source>
</evidence>
<dbReference type="EMBL" id="CP003537">
    <property type="protein sequence ID" value="AGH94259.1"/>
    <property type="molecule type" value="Genomic_DNA"/>
</dbReference>
<dbReference type="PATRIC" id="fig|1184267.3.peg.41"/>